<comment type="similarity">
    <text evidence="8">Belongs to the NAD(P)-dependent epimerase/dehydratase family. Dihydroflavonol-4-reductase subfamily.</text>
</comment>
<dbReference type="EMBL" id="JAPEVG010000023">
    <property type="protein sequence ID" value="KAJ8495519.1"/>
    <property type="molecule type" value="Genomic_DNA"/>
</dbReference>
<dbReference type="Proteomes" id="UP001215151">
    <property type="component" value="Unassembled WGS sequence"/>
</dbReference>
<dbReference type="InterPro" id="IPR050425">
    <property type="entry name" value="NAD(P)_dehydrat-like"/>
</dbReference>
<feature type="domain" description="NAD-dependent epimerase/dehydratase" evidence="10">
    <location>
        <begin position="10"/>
        <end position="266"/>
    </location>
</feature>
<comment type="caution">
    <text evidence="11">The sequence shown here is derived from an EMBL/GenBank/DDBJ whole genome shotgun (WGS) entry which is preliminary data.</text>
</comment>
<keyword evidence="12" id="KW-1185">Reference proteome</keyword>
<dbReference type="GO" id="GO:0045277">
    <property type="term" value="C:respiratory chain complex IV"/>
    <property type="evidence" value="ECO:0007669"/>
    <property type="project" value="InterPro"/>
</dbReference>
<evidence type="ECO:0000256" key="5">
    <source>
        <dbReference type="ARBA" id="ARBA00023002"/>
    </source>
</evidence>
<dbReference type="GO" id="GO:0016616">
    <property type="term" value="F:oxidoreductase activity, acting on the CH-OH group of donors, NAD or NADP as acceptor"/>
    <property type="evidence" value="ECO:0007669"/>
    <property type="project" value="TreeGrafter"/>
</dbReference>
<evidence type="ECO:0000256" key="4">
    <source>
        <dbReference type="ARBA" id="ARBA00022792"/>
    </source>
</evidence>
<keyword evidence="6" id="KW-0496">Mitochondrion</keyword>
<feature type="transmembrane region" description="Helical" evidence="9">
    <location>
        <begin position="468"/>
        <end position="487"/>
    </location>
</feature>
<keyword evidence="9" id="KW-1133">Transmembrane helix</keyword>
<evidence type="ECO:0000313" key="11">
    <source>
        <dbReference type="EMBL" id="KAJ8495519.1"/>
    </source>
</evidence>
<dbReference type="GO" id="GO:0005743">
    <property type="term" value="C:mitochondrial inner membrane"/>
    <property type="evidence" value="ECO:0007669"/>
    <property type="project" value="UniProtKB-SubCell"/>
</dbReference>
<dbReference type="InterPro" id="IPR001509">
    <property type="entry name" value="Epimerase_deHydtase"/>
</dbReference>
<evidence type="ECO:0000256" key="7">
    <source>
        <dbReference type="ARBA" id="ARBA00023136"/>
    </source>
</evidence>
<keyword evidence="9" id="KW-0812">Transmembrane</keyword>
<keyword evidence="5" id="KW-0560">Oxidoreductase</keyword>
<reference evidence="11" key="1">
    <citation type="submission" date="2022-11" db="EMBL/GenBank/DDBJ databases">
        <title>Genome Sequence of Cubamyces cubensis.</title>
        <authorList>
            <person name="Buettner E."/>
        </authorList>
    </citation>
    <scope>NUCLEOTIDE SEQUENCE</scope>
    <source>
        <strain evidence="11">MPL-01</strain>
    </source>
</reference>
<gene>
    <name evidence="11" type="ORF">ONZ51_g1651</name>
</gene>
<dbReference type="InterPro" id="IPR036636">
    <property type="entry name" value="COX7C/Cox8_sf"/>
</dbReference>
<dbReference type="SUPFAM" id="SSF81427">
    <property type="entry name" value="Mitochondrial cytochrome c oxidase subunit VIIc (aka VIIIa)"/>
    <property type="match status" value="1"/>
</dbReference>
<comment type="similarity">
    <text evidence="3">Belongs to the cytochrome c oxidase VIIc family.</text>
</comment>
<dbReference type="PANTHER" id="PTHR10366:SF564">
    <property type="entry name" value="STEROL-4-ALPHA-CARBOXYLATE 3-DEHYDROGENASE, DECARBOXYLATING"/>
    <property type="match status" value="1"/>
</dbReference>
<evidence type="ECO:0000256" key="9">
    <source>
        <dbReference type="SAM" id="Phobius"/>
    </source>
</evidence>
<sequence>MPNVSAPSKVLVTGANGYIGQWIVRRLLEGGYLVRVAVRSADKGDALVKLFAEKLPGKEQNIEVSLVEDITVEHAYDNAVQGVSAIIHTASPLTYLVDDPKDVIDPAVKGTLGLLQSAAEHGKDVKRIVVTSSIKAVLSDKPKTYIEEDWNDVAVSEIETKGKDARKDYIYDASKTLAEKAAWKLYEENESKVSWDLTTIQPGWVYGPTNDDPESPMKLPGTMLLFWHQFFVVRDPAHVMPPAMNYVDVRDVADMHVQALQIDKAGGERFICTSQWCTWQDWLNTARDLNLLPALDKGDPAKYPTPSSQRICSNEKAKKILGTKFRSFPETLKDILEQFRPRGWLTTYESQVCKVAKAILALLQRGPSRARAIIIRRTGALGWIHSAYITTTAQRPLSRITIPAHQLSSTSSFDMSPLARTSPASLRAALRCTPKQVRGFGLHPLKEHTAHHNMPFTYGNRRKFATRYAGAAATFFMIPFIAVGYQLRKSGGAA</sequence>
<evidence type="ECO:0000256" key="6">
    <source>
        <dbReference type="ARBA" id="ARBA00023128"/>
    </source>
</evidence>
<dbReference type="InterPro" id="IPR004202">
    <property type="entry name" value="COX7C/Cox8"/>
</dbReference>
<evidence type="ECO:0000256" key="8">
    <source>
        <dbReference type="ARBA" id="ARBA00023445"/>
    </source>
</evidence>
<dbReference type="SUPFAM" id="SSF51735">
    <property type="entry name" value="NAD(P)-binding Rossmann-fold domains"/>
    <property type="match status" value="1"/>
</dbReference>
<dbReference type="PANTHER" id="PTHR10366">
    <property type="entry name" value="NAD DEPENDENT EPIMERASE/DEHYDRATASE"/>
    <property type="match status" value="1"/>
</dbReference>
<organism evidence="11 12">
    <name type="scientific">Trametes cubensis</name>
    <dbReference type="NCBI Taxonomy" id="1111947"/>
    <lineage>
        <taxon>Eukaryota</taxon>
        <taxon>Fungi</taxon>
        <taxon>Dikarya</taxon>
        <taxon>Basidiomycota</taxon>
        <taxon>Agaricomycotina</taxon>
        <taxon>Agaricomycetes</taxon>
        <taxon>Polyporales</taxon>
        <taxon>Polyporaceae</taxon>
        <taxon>Trametes</taxon>
    </lineage>
</organism>
<dbReference type="CDD" id="cd05227">
    <property type="entry name" value="AR_SDR_e"/>
    <property type="match status" value="1"/>
</dbReference>
<evidence type="ECO:0000256" key="3">
    <source>
        <dbReference type="ARBA" id="ARBA00010514"/>
    </source>
</evidence>
<dbReference type="GO" id="GO:0006123">
    <property type="term" value="P:mitochondrial electron transport, cytochrome c to oxygen"/>
    <property type="evidence" value="ECO:0007669"/>
    <property type="project" value="InterPro"/>
</dbReference>
<keyword evidence="7 9" id="KW-0472">Membrane</keyword>
<dbReference type="Gene3D" id="4.10.49.10">
    <property type="entry name" value="Cytochrome c oxidase subunit VIIc"/>
    <property type="match status" value="1"/>
</dbReference>
<proteinExistence type="inferred from homology"/>
<comment type="pathway">
    <text evidence="2">Energy metabolism; oxidative phosphorylation.</text>
</comment>
<comment type="subcellular location">
    <subcellularLocation>
        <location evidence="1">Mitochondrion inner membrane</location>
        <topology evidence="1">Single-pass membrane protein</topology>
    </subcellularLocation>
</comment>
<evidence type="ECO:0000259" key="10">
    <source>
        <dbReference type="Pfam" id="PF01370"/>
    </source>
</evidence>
<dbReference type="InterPro" id="IPR036291">
    <property type="entry name" value="NAD(P)-bd_dom_sf"/>
</dbReference>
<dbReference type="AlphaFoldDB" id="A0AAD7U3D8"/>
<dbReference type="Gene3D" id="3.40.50.720">
    <property type="entry name" value="NAD(P)-binding Rossmann-like Domain"/>
    <property type="match status" value="1"/>
</dbReference>
<name>A0AAD7U3D8_9APHY</name>
<accession>A0AAD7U3D8</accession>
<dbReference type="Pfam" id="PF01370">
    <property type="entry name" value="Epimerase"/>
    <property type="match status" value="1"/>
</dbReference>
<evidence type="ECO:0000313" key="12">
    <source>
        <dbReference type="Proteomes" id="UP001215151"/>
    </source>
</evidence>
<keyword evidence="4" id="KW-0999">Mitochondrion inner membrane</keyword>
<protein>
    <recommendedName>
        <fullName evidence="10">NAD-dependent epimerase/dehydratase domain-containing protein</fullName>
    </recommendedName>
</protein>
<dbReference type="Pfam" id="PF02935">
    <property type="entry name" value="COX7C"/>
    <property type="match status" value="1"/>
</dbReference>
<evidence type="ECO:0000256" key="2">
    <source>
        <dbReference type="ARBA" id="ARBA00004673"/>
    </source>
</evidence>
<evidence type="ECO:0000256" key="1">
    <source>
        <dbReference type="ARBA" id="ARBA00004434"/>
    </source>
</evidence>